<proteinExistence type="predicted"/>
<evidence type="ECO:0000313" key="2">
    <source>
        <dbReference type="Proteomes" id="UP000708148"/>
    </source>
</evidence>
<gene>
    <name evidence="1" type="ORF">OSTQU699_LOCUS3028</name>
</gene>
<evidence type="ECO:0000313" key="1">
    <source>
        <dbReference type="EMBL" id="CAD7697667.1"/>
    </source>
</evidence>
<comment type="caution">
    <text evidence="1">The sequence shown here is derived from an EMBL/GenBank/DDBJ whole genome shotgun (WGS) entry which is preliminary data.</text>
</comment>
<dbReference type="EMBL" id="CAJHUC010000696">
    <property type="protein sequence ID" value="CAD7697667.1"/>
    <property type="molecule type" value="Genomic_DNA"/>
</dbReference>
<name>A0A8S1IVE2_9CHLO</name>
<dbReference type="Proteomes" id="UP000708148">
    <property type="component" value="Unassembled WGS sequence"/>
</dbReference>
<sequence>MALADALLQHLGARFASPGLETQYRRFRASGYFLKGDGLRAGVQCAILATGWLRRLHREGATLGTVAAFSVLIGPVVQILMKWSAERRGGGPATLEAHVRHRLAFACLWRVAVMPAMGAICFVDYFKPPGAGARGGQVAMYILFDTGTVALFMNCVTYPLLLEHHLCLQPLATAMMALWCGWPFCRQAANTPDGSETVLSAWRSLDAASCGLLSAVLMGDVTGALEPPALPACRQVVLSAYAAMCLGAATYILWAMERRSRVEFLDVRMREGLGGGEREWAPVGSEVVFHGVLAAVGAALAWRGLGAALWDPGPAADSGCGAHERGGM</sequence>
<dbReference type="AlphaFoldDB" id="A0A8S1IVE2"/>
<protein>
    <submittedName>
        <fullName evidence="1">Uncharacterized protein</fullName>
    </submittedName>
</protein>
<keyword evidence="2" id="KW-1185">Reference proteome</keyword>
<reference evidence="1" key="1">
    <citation type="submission" date="2020-12" db="EMBL/GenBank/DDBJ databases">
        <authorList>
            <person name="Iha C."/>
        </authorList>
    </citation>
    <scope>NUCLEOTIDE SEQUENCE</scope>
</reference>
<accession>A0A8S1IVE2</accession>
<organism evidence="1 2">
    <name type="scientific">Ostreobium quekettii</name>
    <dbReference type="NCBI Taxonomy" id="121088"/>
    <lineage>
        <taxon>Eukaryota</taxon>
        <taxon>Viridiplantae</taxon>
        <taxon>Chlorophyta</taxon>
        <taxon>core chlorophytes</taxon>
        <taxon>Ulvophyceae</taxon>
        <taxon>TCBD clade</taxon>
        <taxon>Bryopsidales</taxon>
        <taxon>Ostreobineae</taxon>
        <taxon>Ostreobiaceae</taxon>
        <taxon>Ostreobium</taxon>
    </lineage>
</organism>